<dbReference type="PANTHER" id="PTHR36595:SF1">
    <property type="entry name" value="TRANSMEMBRANE PROTEIN"/>
    <property type="match status" value="1"/>
</dbReference>
<organism evidence="1 2">
    <name type="scientific">Solanum pinnatisectum</name>
    <name type="common">tansyleaf nightshade</name>
    <dbReference type="NCBI Taxonomy" id="50273"/>
    <lineage>
        <taxon>Eukaryota</taxon>
        <taxon>Viridiplantae</taxon>
        <taxon>Streptophyta</taxon>
        <taxon>Embryophyta</taxon>
        <taxon>Tracheophyta</taxon>
        <taxon>Spermatophyta</taxon>
        <taxon>Magnoliopsida</taxon>
        <taxon>eudicotyledons</taxon>
        <taxon>Gunneridae</taxon>
        <taxon>Pentapetalae</taxon>
        <taxon>asterids</taxon>
        <taxon>lamiids</taxon>
        <taxon>Solanales</taxon>
        <taxon>Solanaceae</taxon>
        <taxon>Solanoideae</taxon>
        <taxon>Solaneae</taxon>
        <taxon>Solanum</taxon>
    </lineage>
</organism>
<sequence>MSKRKQAQGNPKATQFHKGMNDTSTIEVLVDINQANKSEAYDNVACVQCHKSIYFKQSHHQETSFKFENVDRASANGTIDRKMDTHVTSEKMHTFPVSSDLATIEVPKEVNQDNKNEAYDDAVHFQHHESGNSKQSLHQDTSFKCKNVEGASANIIIDTKMYLAKTIKETNDNNFEKSDEKEEDELRKRIEDFIAKINKGWRAEKLGICYQSQWTV</sequence>
<evidence type="ECO:0000313" key="2">
    <source>
        <dbReference type="Proteomes" id="UP001311915"/>
    </source>
</evidence>
<dbReference type="PANTHER" id="PTHR36595">
    <property type="entry name" value="TRANSMEMBRANE PROTEIN"/>
    <property type="match status" value="1"/>
</dbReference>
<gene>
    <name evidence="1" type="ORF">R3W88_000367</name>
</gene>
<dbReference type="EMBL" id="JAWPEI010000001">
    <property type="protein sequence ID" value="KAK4736670.1"/>
    <property type="molecule type" value="Genomic_DNA"/>
</dbReference>
<keyword evidence="2" id="KW-1185">Reference proteome</keyword>
<protein>
    <submittedName>
        <fullName evidence="1">Uncharacterized protein</fullName>
    </submittedName>
</protein>
<name>A0AAV9MIF3_9SOLN</name>
<reference evidence="1 2" key="1">
    <citation type="submission" date="2023-10" db="EMBL/GenBank/DDBJ databases">
        <title>Genome-Wide Identification Analysis in wild type Solanum Pinnatisectum Reveals Some Genes Defensing Phytophthora Infestans.</title>
        <authorList>
            <person name="Sun C."/>
        </authorList>
    </citation>
    <scope>NUCLEOTIDE SEQUENCE [LARGE SCALE GENOMIC DNA]</scope>
    <source>
        <strain evidence="1">LQN</strain>
        <tissue evidence="1">Leaf</tissue>
    </source>
</reference>
<comment type="caution">
    <text evidence="1">The sequence shown here is derived from an EMBL/GenBank/DDBJ whole genome shotgun (WGS) entry which is preliminary data.</text>
</comment>
<dbReference type="Proteomes" id="UP001311915">
    <property type="component" value="Unassembled WGS sequence"/>
</dbReference>
<dbReference type="AlphaFoldDB" id="A0AAV9MIF3"/>
<accession>A0AAV9MIF3</accession>
<proteinExistence type="predicted"/>
<evidence type="ECO:0000313" key="1">
    <source>
        <dbReference type="EMBL" id="KAK4736670.1"/>
    </source>
</evidence>